<dbReference type="SMART" id="SM00236">
    <property type="entry name" value="fCBD"/>
    <property type="match status" value="1"/>
</dbReference>
<feature type="domain" description="CBM1" evidence="12">
    <location>
        <begin position="19"/>
        <end position="55"/>
    </location>
</feature>
<dbReference type="InterPro" id="IPR017853">
    <property type="entry name" value="GH"/>
</dbReference>
<evidence type="ECO:0000256" key="11">
    <source>
        <dbReference type="SAM" id="SignalP"/>
    </source>
</evidence>
<dbReference type="InterPro" id="IPR000254">
    <property type="entry name" value="CBD"/>
</dbReference>
<keyword evidence="8 9" id="KW-0326">Glycosidase</keyword>
<dbReference type="SUPFAM" id="SSF51445">
    <property type="entry name" value="(Trans)glycosidases"/>
    <property type="match status" value="1"/>
</dbReference>
<comment type="catalytic activity">
    <reaction evidence="1">
        <text>Random hydrolysis of (1-&gt;4)-beta-D-mannosidic linkages in mannans, galactomannans and glucomannans.</text>
        <dbReference type="EC" id="3.2.1.78"/>
    </reaction>
</comment>
<evidence type="ECO:0000256" key="3">
    <source>
        <dbReference type="ARBA" id="ARBA00005641"/>
    </source>
</evidence>
<dbReference type="AlphaFoldDB" id="A0A8H5BI09"/>
<evidence type="ECO:0000256" key="8">
    <source>
        <dbReference type="ARBA" id="ARBA00023295"/>
    </source>
</evidence>
<dbReference type="Pfam" id="PF00734">
    <property type="entry name" value="CBM_1"/>
    <property type="match status" value="1"/>
</dbReference>
<dbReference type="OrthoDB" id="406631at2759"/>
<evidence type="ECO:0000256" key="5">
    <source>
        <dbReference type="ARBA" id="ARBA00022525"/>
    </source>
</evidence>
<dbReference type="EC" id="3.2.1.78" evidence="4"/>
<protein>
    <recommendedName>
        <fullName evidence="4">mannan endo-1,4-beta-mannosidase</fullName>
        <ecNumber evidence="4">3.2.1.78</ecNumber>
    </recommendedName>
</protein>
<keyword evidence="5" id="KW-0964">Secreted</keyword>
<dbReference type="InterPro" id="IPR045053">
    <property type="entry name" value="MAN-like"/>
</dbReference>
<evidence type="ECO:0000313" key="14">
    <source>
        <dbReference type="Proteomes" id="UP000567179"/>
    </source>
</evidence>
<evidence type="ECO:0000256" key="9">
    <source>
        <dbReference type="RuleBase" id="RU361153"/>
    </source>
</evidence>
<organism evidence="13 14">
    <name type="scientific">Psilocybe cf. subviscida</name>
    <dbReference type="NCBI Taxonomy" id="2480587"/>
    <lineage>
        <taxon>Eukaryota</taxon>
        <taxon>Fungi</taxon>
        <taxon>Dikarya</taxon>
        <taxon>Basidiomycota</taxon>
        <taxon>Agaricomycotina</taxon>
        <taxon>Agaricomycetes</taxon>
        <taxon>Agaricomycetidae</taxon>
        <taxon>Agaricales</taxon>
        <taxon>Agaricineae</taxon>
        <taxon>Strophariaceae</taxon>
        <taxon>Psilocybe</taxon>
    </lineage>
</organism>
<feature type="region of interest" description="Disordered" evidence="10">
    <location>
        <begin position="57"/>
        <end position="97"/>
    </location>
</feature>
<name>A0A8H5BI09_9AGAR</name>
<dbReference type="Proteomes" id="UP000567179">
    <property type="component" value="Unassembled WGS sequence"/>
</dbReference>
<dbReference type="PROSITE" id="PS00562">
    <property type="entry name" value="CBM1_1"/>
    <property type="match status" value="1"/>
</dbReference>
<evidence type="ECO:0000259" key="12">
    <source>
        <dbReference type="PROSITE" id="PS51164"/>
    </source>
</evidence>
<dbReference type="GO" id="GO:0016985">
    <property type="term" value="F:mannan endo-1,4-beta-mannosidase activity"/>
    <property type="evidence" value="ECO:0007669"/>
    <property type="project" value="UniProtKB-EC"/>
</dbReference>
<dbReference type="PANTHER" id="PTHR31451:SF39">
    <property type="entry name" value="MANNAN ENDO-1,4-BETA-MANNOSIDASE 1"/>
    <property type="match status" value="1"/>
</dbReference>
<reference evidence="13 14" key="1">
    <citation type="journal article" date="2020" name="ISME J.">
        <title>Uncovering the hidden diversity of litter-decomposition mechanisms in mushroom-forming fungi.</title>
        <authorList>
            <person name="Floudas D."/>
            <person name="Bentzer J."/>
            <person name="Ahren D."/>
            <person name="Johansson T."/>
            <person name="Persson P."/>
            <person name="Tunlid A."/>
        </authorList>
    </citation>
    <scope>NUCLEOTIDE SEQUENCE [LARGE SCALE GENOMIC DNA]</scope>
    <source>
        <strain evidence="13 14">CBS 101986</strain>
    </source>
</reference>
<evidence type="ECO:0000256" key="7">
    <source>
        <dbReference type="ARBA" id="ARBA00022801"/>
    </source>
</evidence>
<evidence type="ECO:0000256" key="2">
    <source>
        <dbReference type="ARBA" id="ARBA00004613"/>
    </source>
</evidence>
<dbReference type="SUPFAM" id="SSF57180">
    <property type="entry name" value="Cellulose-binding domain"/>
    <property type="match status" value="1"/>
</dbReference>
<comment type="caution">
    <text evidence="13">The sequence shown here is derived from an EMBL/GenBank/DDBJ whole genome shotgun (WGS) entry which is preliminary data.</text>
</comment>
<evidence type="ECO:0000256" key="6">
    <source>
        <dbReference type="ARBA" id="ARBA00022729"/>
    </source>
</evidence>
<dbReference type="Gene3D" id="3.20.20.80">
    <property type="entry name" value="Glycosidases"/>
    <property type="match status" value="1"/>
</dbReference>
<comment type="similarity">
    <text evidence="3 9">Belongs to the glycosyl hydrolase 5 (cellulase A) family.</text>
</comment>
<feature type="signal peptide" evidence="11">
    <location>
        <begin position="1"/>
        <end position="19"/>
    </location>
</feature>
<comment type="subcellular location">
    <subcellularLocation>
        <location evidence="2">Secreted</location>
    </subcellularLocation>
</comment>
<evidence type="ECO:0000256" key="10">
    <source>
        <dbReference type="SAM" id="MobiDB-lite"/>
    </source>
</evidence>
<evidence type="ECO:0000313" key="13">
    <source>
        <dbReference type="EMBL" id="KAF5323251.1"/>
    </source>
</evidence>
<dbReference type="GO" id="GO:0005576">
    <property type="term" value="C:extracellular region"/>
    <property type="evidence" value="ECO:0007669"/>
    <property type="project" value="UniProtKB-SubCell"/>
</dbReference>
<keyword evidence="6 11" id="KW-0732">Signal</keyword>
<evidence type="ECO:0000256" key="4">
    <source>
        <dbReference type="ARBA" id="ARBA00012706"/>
    </source>
</evidence>
<keyword evidence="14" id="KW-1185">Reference proteome</keyword>
<evidence type="ECO:0000256" key="1">
    <source>
        <dbReference type="ARBA" id="ARBA00001678"/>
    </source>
</evidence>
<sequence>MKITLTALFLALSCRFVLAAVPIWGQCGGQNYSGETVCASGSTCVYSNPWYSQCLPGTASSSSSTTTRITTTATTTTRPGTTTITSTTRTSTSATPTAVPTGFVKTSGTQFTLNGSKFTVVGTNSYWVGLSGLSTSDMNKAFADIASWGATVVRTWGFNEVTSAPGGNYAYYQIWSGSTPTVNTGANGLQNFDNVVAAAKANGIRLIVALTNNWSDYGGSDVYVKQILNSANHDLFYTDSSVKTAFKNYIKAFVSRYANEPTIMAWELGNEPRCRGSTGTNTGTCTPATITAWAKEISAYIKSIDSNHLVALGDEGFYNQPSAPTYPYQGSEGIDFEANLAISTLDFGTFHSYPEHWGQAGNELAWGSQWIVDHATSMTKANKPVILEEFGVTASQSTVYQAWYDKIISSGLTGDLMWQAGSHFSWGDTHNDGYAQYPDGVIWPLMTVHAAALKTRA</sequence>
<proteinExistence type="inferred from homology"/>
<dbReference type="InterPro" id="IPR001547">
    <property type="entry name" value="Glyco_hydro_5"/>
</dbReference>
<feature type="chain" id="PRO_5034471246" description="mannan endo-1,4-beta-mannosidase" evidence="11">
    <location>
        <begin position="20"/>
        <end position="457"/>
    </location>
</feature>
<dbReference type="EMBL" id="JAACJJ010000019">
    <property type="protein sequence ID" value="KAF5323251.1"/>
    <property type="molecule type" value="Genomic_DNA"/>
</dbReference>
<dbReference type="InterPro" id="IPR035971">
    <property type="entry name" value="CBD_sf"/>
</dbReference>
<dbReference type="PANTHER" id="PTHR31451">
    <property type="match status" value="1"/>
</dbReference>
<accession>A0A8H5BI09</accession>
<dbReference type="Pfam" id="PF00150">
    <property type="entry name" value="Cellulase"/>
    <property type="match status" value="1"/>
</dbReference>
<dbReference type="GO" id="GO:0030248">
    <property type="term" value="F:cellulose binding"/>
    <property type="evidence" value="ECO:0007669"/>
    <property type="project" value="InterPro"/>
</dbReference>
<dbReference type="GO" id="GO:0046355">
    <property type="term" value="P:mannan catabolic process"/>
    <property type="evidence" value="ECO:0007669"/>
    <property type="project" value="UniProtKB-ARBA"/>
</dbReference>
<keyword evidence="7 9" id="KW-0378">Hydrolase</keyword>
<dbReference type="PROSITE" id="PS51164">
    <property type="entry name" value="CBM1_2"/>
    <property type="match status" value="1"/>
</dbReference>
<gene>
    <name evidence="13" type="ORF">D9619_013508</name>
</gene>